<dbReference type="PANTHER" id="PTHR47357:SF4">
    <property type="entry name" value="MYOSIN HEAVY CHAIN-LIKE PROTEIN"/>
    <property type="match status" value="1"/>
</dbReference>
<feature type="compositionally biased region" description="Basic and acidic residues" evidence="2">
    <location>
        <begin position="22"/>
        <end position="31"/>
    </location>
</feature>
<protein>
    <recommendedName>
        <fullName evidence="4">NAB domain-containing protein</fullName>
    </recommendedName>
</protein>
<evidence type="ECO:0000256" key="2">
    <source>
        <dbReference type="SAM" id="MobiDB-lite"/>
    </source>
</evidence>
<dbReference type="GO" id="GO:0005200">
    <property type="term" value="F:structural constituent of cytoskeleton"/>
    <property type="evidence" value="ECO:0007669"/>
    <property type="project" value="TreeGrafter"/>
</dbReference>
<dbReference type="EMBL" id="OIVN01000109">
    <property type="protein sequence ID" value="SPC74425.1"/>
    <property type="molecule type" value="Genomic_DNA"/>
</dbReference>
<accession>A0A2N9EI54</accession>
<proteinExistence type="predicted"/>
<dbReference type="GO" id="GO:0005856">
    <property type="term" value="C:cytoskeleton"/>
    <property type="evidence" value="ECO:0007669"/>
    <property type="project" value="TreeGrafter"/>
</dbReference>
<feature type="region of interest" description="Disordered" evidence="2">
    <location>
        <begin position="1"/>
        <end position="31"/>
    </location>
</feature>
<feature type="coiled-coil region" evidence="1">
    <location>
        <begin position="293"/>
        <end position="352"/>
    </location>
</feature>
<feature type="coiled-coil region" evidence="1">
    <location>
        <begin position="540"/>
        <end position="588"/>
    </location>
</feature>
<reference evidence="3" key="1">
    <citation type="submission" date="2018-02" db="EMBL/GenBank/DDBJ databases">
        <authorList>
            <person name="Cohen D.B."/>
            <person name="Kent A.D."/>
        </authorList>
    </citation>
    <scope>NUCLEOTIDE SEQUENCE</scope>
</reference>
<evidence type="ECO:0008006" key="4">
    <source>
        <dbReference type="Google" id="ProtNLM"/>
    </source>
</evidence>
<evidence type="ECO:0000256" key="1">
    <source>
        <dbReference type="SAM" id="Coils"/>
    </source>
</evidence>
<keyword evidence="1" id="KW-0175">Coiled coil</keyword>
<feature type="coiled-coil region" evidence="1">
    <location>
        <begin position="124"/>
        <end position="267"/>
    </location>
</feature>
<feature type="compositionally biased region" description="Low complexity" evidence="2">
    <location>
        <begin position="9"/>
        <end position="18"/>
    </location>
</feature>
<gene>
    <name evidence="3" type="ORF">FSB_LOCUS2307</name>
</gene>
<feature type="coiled-coil region" evidence="1">
    <location>
        <begin position="421"/>
        <end position="448"/>
    </location>
</feature>
<evidence type="ECO:0000313" key="3">
    <source>
        <dbReference type="EMBL" id="SPC74425.1"/>
    </source>
</evidence>
<organism evidence="3">
    <name type="scientific">Fagus sylvatica</name>
    <name type="common">Beechnut</name>
    <dbReference type="NCBI Taxonomy" id="28930"/>
    <lineage>
        <taxon>Eukaryota</taxon>
        <taxon>Viridiplantae</taxon>
        <taxon>Streptophyta</taxon>
        <taxon>Embryophyta</taxon>
        <taxon>Tracheophyta</taxon>
        <taxon>Spermatophyta</taxon>
        <taxon>Magnoliopsida</taxon>
        <taxon>eudicotyledons</taxon>
        <taxon>Gunneridae</taxon>
        <taxon>Pentapetalae</taxon>
        <taxon>rosids</taxon>
        <taxon>fabids</taxon>
        <taxon>Fagales</taxon>
        <taxon>Fagaceae</taxon>
        <taxon>Fagus</taxon>
    </lineage>
</organism>
<name>A0A2N9EI54_FAGSY</name>
<dbReference type="PANTHER" id="PTHR47357">
    <property type="entry name" value="COP1-INTERACTIVE PROTEIN 1"/>
    <property type="match status" value="1"/>
</dbReference>
<dbReference type="AlphaFoldDB" id="A0A2N9EI54"/>
<sequence>MKNFPWSPSTSDSEYYSSEETDSNKEDLRVEADQRERELLAIVKEHEVHGNQASVRIKELERQKSDTEVQIQSKATEAKQLKEKNIGLQARILELGFLLKDKGDEVAGLLEKLKDCENYSSLKVADLMAQTSNLKLEANSLRAQNGEMEERMVRERNEALAQVNCFMDKVNVMQLELESLHKQKTEAERQMERKTREISKHLIHIETLKEELDKKTLVEHRMVEEKEGFLLQIKDLELEVHSLRYKNNEMEEQKRNQIHETDQLREEKEGLHVRNLELESALTEKGHEASNQFMTLTAQINNLQEDLDSLQTKKSQLELQIEREKQESHQRLIHVESENIELKRKIEDEKRMLGDQKSTIDKISVEYKQAKCWSQKNQSSLQLVERKMEELAKKFHNNFEDNIRLLYQRILVIDQLHTENKDNYRMTKERYEEEIRVLENKAAPHETEFTKMRAIVEAANNALSISDLVVSKFEMDNTNVLNRINKMSNEIHHAKKWVTGKNNEIKALKANADCLVSRLDDKVEQEFLLREKVWNLEAKVNKEVEEKLNLVKTISQLEKKVGKLEKSNEEKDEELLSLGEEKREAIRQLCVLIDYQYSRYDHLKHMMSKMTARGRTRT</sequence>